<keyword evidence="4 10" id="KW-0732">Signal</keyword>
<feature type="compositionally biased region" description="Pro residues" evidence="9">
    <location>
        <begin position="158"/>
        <end position="178"/>
    </location>
</feature>
<keyword evidence="14" id="KW-1185">Reference proteome</keyword>
<proteinExistence type="predicted"/>
<feature type="signal peptide" evidence="10">
    <location>
        <begin position="1"/>
        <end position="30"/>
    </location>
</feature>
<dbReference type="PROSITE" id="PS51884">
    <property type="entry name" value="CHAPLIN"/>
    <property type="match status" value="2"/>
</dbReference>
<feature type="domain" description="Chaplin" evidence="12">
    <location>
        <begin position="106"/>
        <end position="146"/>
    </location>
</feature>
<evidence type="ECO:0000259" key="11">
    <source>
        <dbReference type="PROSITE" id="PS50847"/>
    </source>
</evidence>
<evidence type="ECO:0000313" key="14">
    <source>
        <dbReference type="Proteomes" id="UP001499990"/>
    </source>
</evidence>
<dbReference type="InterPro" id="IPR005528">
    <property type="entry name" value="ChpA-H"/>
</dbReference>
<dbReference type="InterPro" id="IPR019931">
    <property type="entry name" value="LPXTG_anchor"/>
</dbReference>
<evidence type="ECO:0000256" key="9">
    <source>
        <dbReference type="SAM" id="MobiDB-lite"/>
    </source>
</evidence>
<evidence type="ECO:0000256" key="4">
    <source>
        <dbReference type="ARBA" id="ARBA00022729"/>
    </source>
</evidence>
<evidence type="ECO:0000256" key="7">
    <source>
        <dbReference type="ARBA" id="ARBA00023088"/>
    </source>
</evidence>
<evidence type="ECO:0000256" key="10">
    <source>
        <dbReference type="SAM" id="SignalP"/>
    </source>
</evidence>
<dbReference type="EMBL" id="BAAAYL010000001">
    <property type="protein sequence ID" value="GAA3378282.1"/>
    <property type="molecule type" value="Genomic_DNA"/>
</dbReference>
<feature type="compositionally biased region" description="Low complexity" evidence="9">
    <location>
        <begin position="147"/>
        <end position="157"/>
    </location>
</feature>
<dbReference type="Proteomes" id="UP001499990">
    <property type="component" value="Unassembled WGS sequence"/>
</dbReference>
<evidence type="ECO:0000256" key="3">
    <source>
        <dbReference type="ARBA" id="ARBA00022525"/>
    </source>
</evidence>
<dbReference type="PROSITE" id="PS50847">
    <property type="entry name" value="GRAM_POS_ANCHORING"/>
    <property type="match status" value="1"/>
</dbReference>
<accession>A0ABP6SKK3</accession>
<reference evidence="14" key="1">
    <citation type="journal article" date="2019" name="Int. J. Syst. Evol. Microbiol.">
        <title>The Global Catalogue of Microorganisms (GCM) 10K type strain sequencing project: providing services to taxonomists for standard genome sequencing and annotation.</title>
        <authorList>
            <consortium name="The Broad Institute Genomics Platform"/>
            <consortium name="The Broad Institute Genome Sequencing Center for Infectious Disease"/>
            <person name="Wu L."/>
            <person name="Ma J."/>
        </authorList>
    </citation>
    <scope>NUCLEOTIDE SEQUENCE [LARGE SCALE GENOMIC DNA]</scope>
    <source>
        <strain evidence="14">JCM 9651</strain>
    </source>
</reference>
<evidence type="ECO:0000256" key="6">
    <source>
        <dbReference type="ARBA" id="ARBA00023087"/>
    </source>
</evidence>
<keyword evidence="5" id="KW-0130">Cell adhesion</keyword>
<keyword evidence="7" id="KW-0572">Peptidoglycan-anchor</keyword>
<evidence type="ECO:0000256" key="1">
    <source>
        <dbReference type="ARBA" id="ARBA00004191"/>
    </source>
</evidence>
<feature type="compositionally biased region" description="Pro residues" evidence="9">
    <location>
        <begin position="203"/>
        <end position="215"/>
    </location>
</feature>
<evidence type="ECO:0000313" key="13">
    <source>
        <dbReference type="EMBL" id="GAA3378282.1"/>
    </source>
</evidence>
<feature type="domain" description="Gram-positive cocci surface proteins LPxTG" evidence="11">
    <location>
        <begin position="219"/>
        <end position="253"/>
    </location>
</feature>
<dbReference type="Pfam" id="PF03777">
    <property type="entry name" value="ChpA-C"/>
    <property type="match status" value="2"/>
</dbReference>
<evidence type="ECO:0000259" key="12">
    <source>
        <dbReference type="PROSITE" id="PS51884"/>
    </source>
</evidence>
<keyword evidence="6 8" id="KW-0034">Amyloid</keyword>
<comment type="caution">
    <text evidence="13">The sequence shown here is derived from an EMBL/GenBank/DDBJ whole genome shotgun (WGS) entry which is preliminary data.</text>
</comment>
<feature type="domain" description="Chaplin" evidence="12">
    <location>
        <begin position="41"/>
        <end position="81"/>
    </location>
</feature>
<gene>
    <name evidence="13" type="primary">chpC</name>
    <name evidence="13" type="ORF">GCM10020367_57170</name>
</gene>
<feature type="chain" id="PRO_5045516031" evidence="10">
    <location>
        <begin position="31"/>
        <end position="253"/>
    </location>
</feature>
<keyword evidence="3" id="KW-0964">Secreted</keyword>
<sequence>MRQVTRKGLITMAAASGVIAVTGGYAQAYADANASGTTTNSPGVLSGNAVQVPVHIPVNACGNSVNVIGLLNPAFGNRCANVSQAQSGGSAVTGGGATAGSQVTGSPGVVSGNNIQAPVDVPVNACGNSVNVIGLGNPAFGQNCHNGSTSTSVTPPVTTTPPPVTTTPPPGGTTPQPPGRTHVPPGGKNPETPSSPSDEKPHSQPPARPSVPNQPPGSLAETGAGDMLGVAVPAGAMMLLGGTVLYRRARSSV</sequence>
<organism evidence="13 14">
    <name type="scientific">Streptomyces sannanensis</name>
    <dbReference type="NCBI Taxonomy" id="285536"/>
    <lineage>
        <taxon>Bacteria</taxon>
        <taxon>Bacillati</taxon>
        <taxon>Actinomycetota</taxon>
        <taxon>Actinomycetes</taxon>
        <taxon>Kitasatosporales</taxon>
        <taxon>Streptomycetaceae</taxon>
        <taxon>Streptomyces</taxon>
    </lineage>
</organism>
<evidence type="ECO:0000256" key="5">
    <source>
        <dbReference type="ARBA" id="ARBA00022889"/>
    </source>
</evidence>
<dbReference type="RefSeq" id="WP_345042894.1">
    <property type="nucleotide sequence ID" value="NZ_BAAAYL010000001.1"/>
</dbReference>
<comment type="subcellular location">
    <subcellularLocation>
        <location evidence="1">Secreted</location>
        <location evidence="1">Cell wall</location>
    </subcellularLocation>
</comment>
<evidence type="ECO:0000256" key="2">
    <source>
        <dbReference type="ARBA" id="ARBA00022512"/>
    </source>
</evidence>
<feature type="region of interest" description="Disordered" evidence="9">
    <location>
        <begin position="146"/>
        <end position="224"/>
    </location>
</feature>
<protein>
    <submittedName>
        <fullName evidence="13">LAXTG-anchored chaplin ChpC</fullName>
    </submittedName>
</protein>
<evidence type="ECO:0000256" key="8">
    <source>
        <dbReference type="PROSITE-ProRule" id="PRU01232"/>
    </source>
</evidence>
<keyword evidence="2" id="KW-0134">Cell wall</keyword>
<name>A0ABP6SKK3_9ACTN</name>